<dbReference type="InterPro" id="IPR023753">
    <property type="entry name" value="FAD/NAD-binding_dom"/>
</dbReference>
<keyword evidence="10" id="KW-1185">Reference proteome</keyword>
<evidence type="ECO:0000256" key="6">
    <source>
        <dbReference type="ARBA" id="ARBA00023284"/>
    </source>
</evidence>
<dbReference type="SUPFAM" id="SSF52833">
    <property type="entry name" value="Thioredoxin-like"/>
    <property type="match status" value="2"/>
</dbReference>
<dbReference type="Pfam" id="PF07992">
    <property type="entry name" value="Pyr_redox_2"/>
    <property type="match status" value="1"/>
</dbReference>
<keyword evidence="2" id="KW-0285">Flavoprotein</keyword>
<evidence type="ECO:0000256" key="2">
    <source>
        <dbReference type="ARBA" id="ARBA00022630"/>
    </source>
</evidence>
<dbReference type="Proteomes" id="UP000428328">
    <property type="component" value="Chromosome"/>
</dbReference>
<dbReference type="InterPro" id="IPR050097">
    <property type="entry name" value="Ferredoxin-NADP_redctase_2"/>
</dbReference>
<dbReference type="PRINTS" id="PR00469">
    <property type="entry name" value="PNDRDTASEII"/>
</dbReference>
<evidence type="ECO:0000259" key="8">
    <source>
        <dbReference type="Pfam" id="PF13192"/>
    </source>
</evidence>
<sequence length="561" mass="60368">MSPLFAKKKDNDWFLPEDVRKQLTETFKDLRGQVALEVFTEGKKDEFSGYMTKFCADLAKLSDKITLSEFGLDSDRAQKLGITTSPTLCVNPDDYHIRFLGAPLGEEGKTFITTIFLASLGMTGLSETSQPLVDQLDEERLVQVFVSPSCPYCPGQAMHAVKCAIAKPDLVKTEIVEMNENPELTERYDVGSVPHTVFNEGAHQGLGLMPEERFAVELVYLKSAEDLLAEGALPGMKDGKAPQHFGSIEPGEVDLVIVGAGPAGLTAGIYAARAGLKAVVLEKNIVGGQVALTPVVENYPGFATVPGKQLMDIMSEHAREYAPVQEGEGVDSIELGDPGKGEPITVTTNRGVYSTKALILATGAAYRQLGVPGEDRYFGRGINYCASCDGYLYKGKVVAIVGGGNTALTDALHLKNLGVDVTLIHRRDEFRAQQSLQDSVEREGIPVLWNTVVEEIQGDGKHANKLLLRNVKDETVTELPVDGVFIAIGQVAATGLAQDLGVVLGEDGFVKVDGTMRTNVPRVYAAGDLTGGLQQIVTAIGEGSMAAMSAFEDISHPYWKE</sequence>
<dbReference type="KEGG" id="psel:GM415_02310"/>
<feature type="domain" description="FAD/NAD(P)-binding" evidence="7">
    <location>
        <begin position="254"/>
        <end position="543"/>
    </location>
</feature>
<dbReference type="RefSeq" id="WP_158946227.1">
    <property type="nucleotide sequence ID" value="NZ_CP046400.1"/>
</dbReference>
<evidence type="ECO:0000256" key="1">
    <source>
        <dbReference type="ARBA" id="ARBA00009333"/>
    </source>
</evidence>
<keyword evidence="3" id="KW-0274">FAD</keyword>
<dbReference type="PANTHER" id="PTHR48105">
    <property type="entry name" value="THIOREDOXIN REDUCTASE 1-RELATED-RELATED"/>
    <property type="match status" value="1"/>
</dbReference>
<evidence type="ECO:0000259" key="7">
    <source>
        <dbReference type="Pfam" id="PF07992"/>
    </source>
</evidence>
<keyword evidence="5" id="KW-1015">Disulfide bond</keyword>
<dbReference type="Pfam" id="PF13192">
    <property type="entry name" value="Thioredoxin_3"/>
    <property type="match status" value="1"/>
</dbReference>
<dbReference type="AlphaFoldDB" id="A0A6I6J8W3"/>
<dbReference type="Gene3D" id="3.40.30.80">
    <property type="match status" value="1"/>
</dbReference>
<dbReference type="PRINTS" id="PR00368">
    <property type="entry name" value="FADPNR"/>
</dbReference>
<protein>
    <submittedName>
        <fullName evidence="9">NAD(P)-binding protein</fullName>
    </submittedName>
</protein>
<dbReference type="InterPro" id="IPR008255">
    <property type="entry name" value="Pyr_nucl-diS_OxRdtase_2_AS"/>
</dbReference>
<dbReference type="InterPro" id="IPR036188">
    <property type="entry name" value="FAD/NAD-bd_sf"/>
</dbReference>
<dbReference type="SUPFAM" id="SSF51905">
    <property type="entry name" value="FAD/NAD(P)-binding domain"/>
    <property type="match status" value="1"/>
</dbReference>
<name>A0A6I6J8W3_9BACT</name>
<feature type="domain" description="Thioredoxin-like fold" evidence="8">
    <location>
        <begin position="142"/>
        <end position="219"/>
    </location>
</feature>
<proteinExistence type="inferred from homology"/>
<accession>A0A6I6J8W3</accession>
<comment type="similarity">
    <text evidence="1">Belongs to the class-II pyridine nucleotide-disulfide oxidoreductase family.</text>
</comment>
<dbReference type="EMBL" id="CP046400">
    <property type="protein sequence ID" value="QGY39015.1"/>
    <property type="molecule type" value="Genomic_DNA"/>
</dbReference>
<dbReference type="GO" id="GO:0016668">
    <property type="term" value="F:oxidoreductase activity, acting on a sulfur group of donors, NAD(P) as acceptor"/>
    <property type="evidence" value="ECO:0007669"/>
    <property type="project" value="UniProtKB-ARBA"/>
</dbReference>
<dbReference type="InterPro" id="IPR012336">
    <property type="entry name" value="Thioredoxin-like_fold"/>
</dbReference>
<keyword evidence="4" id="KW-0560">Oxidoreductase</keyword>
<dbReference type="CDD" id="cd02973">
    <property type="entry name" value="TRX_GRX_like"/>
    <property type="match status" value="1"/>
</dbReference>
<evidence type="ECO:0000313" key="9">
    <source>
        <dbReference type="EMBL" id="QGY39015.1"/>
    </source>
</evidence>
<dbReference type="InterPro" id="IPR036249">
    <property type="entry name" value="Thioredoxin-like_sf"/>
</dbReference>
<keyword evidence="6" id="KW-0676">Redox-active center</keyword>
<evidence type="ECO:0000313" key="10">
    <source>
        <dbReference type="Proteomes" id="UP000428328"/>
    </source>
</evidence>
<dbReference type="PROSITE" id="PS00573">
    <property type="entry name" value="PYRIDINE_REDOX_2"/>
    <property type="match status" value="1"/>
</dbReference>
<evidence type="ECO:0000256" key="5">
    <source>
        <dbReference type="ARBA" id="ARBA00023157"/>
    </source>
</evidence>
<reference evidence="9 10" key="1">
    <citation type="submission" date="2019-11" db="EMBL/GenBank/DDBJ databases">
        <authorList>
            <person name="Zheng R.K."/>
            <person name="Sun C.M."/>
        </authorList>
    </citation>
    <scope>NUCLEOTIDE SEQUENCE [LARGE SCALE GENOMIC DNA]</scope>
    <source>
        <strain evidence="9 10">SRB007</strain>
    </source>
</reference>
<evidence type="ECO:0000256" key="3">
    <source>
        <dbReference type="ARBA" id="ARBA00022827"/>
    </source>
</evidence>
<dbReference type="Gene3D" id="3.50.50.60">
    <property type="entry name" value="FAD/NAD(P)-binding domain"/>
    <property type="match status" value="2"/>
</dbReference>
<organism evidence="9 10">
    <name type="scientific">Pseudodesulfovibrio cashew</name>
    <dbReference type="NCBI Taxonomy" id="2678688"/>
    <lineage>
        <taxon>Bacteria</taxon>
        <taxon>Pseudomonadati</taxon>
        <taxon>Thermodesulfobacteriota</taxon>
        <taxon>Desulfovibrionia</taxon>
        <taxon>Desulfovibrionales</taxon>
        <taxon>Desulfovibrionaceae</taxon>
    </lineage>
</organism>
<evidence type="ECO:0000256" key="4">
    <source>
        <dbReference type="ARBA" id="ARBA00023002"/>
    </source>
</evidence>
<gene>
    <name evidence="9" type="ORF">GM415_02310</name>
</gene>